<organism evidence="2 3">
    <name type="scientific">Paxillus involutus ATCC 200175</name>
    <dbReference type="NCBI Taxonomy" id="664439"/>
    <lineage>
        <taxon>Eukaryota</taxon>
        <taxon>Fungi</taxon>
        <taxon>Dikarya</taxon>
        <taxon>Basidiomycota</taxon>
        <taxon>Agaricomycotina</taxon>
        <taxon>Agaricomycetes</taxon>
        <taxon>Agaricomycetidae</taxon>
        <taxon>Boletales</taxon>
        <taxon>Paxilineae</taxon>
        <taxon>Paxillaceae</taxon>
        <taxon>Paxillus</taxon>
    </lineage>
</organism>
<sequence>MSVANKVTLEVPLGCLDPFRVTFTPVLTGDLTVEVIPIFSTRAPKTDDPKPKKDIPKQNDLMRDIPEDNTPASESLPGEDSTLKEDTPDSTFTDDSSLKEDTQKQHLPKQPKEGTQKGDTPQDQGSGVPAEQPEIVYRKFAGGIGEKTWFATFPCAKAPKRKTPDPDESVTETESEREDLLVLGTQAVMSEKVRGKMKSTAMSSPEPGSSSLEPVPSSPTPTAKRFKSSASVSGKCLKSSFDSPDPFDPFDPFDRLTRDATGVAFCRIGSSRSQTPSSNITMPSAVRCYCLSYKCKGALVAYPTKRTHERADLRLKTSSSQSLHRGNIIPHVPVDPPRLVTPYPPRGPILPPRFEFPDPPASSSCAVEQEMLDHGTLTQEDIDIQVHGNELPNLGPAFHSPEALLDAVEHFTEHNALTASARDSARI</sequence>
<accession>A0A0C9SSC8</accession>
<feature type="compositionally biased region" description="Basic and acidic residues" evidence="1">
    <location>
        <begin position="44"/>
        <end position="66"/>
    </location>
</feature>
<dbReference type="AlphaFoldDB" id="A0A0C9SSC8"/>
<gene>
    <name evidence="2" type="ORF">PAXINDRAFT_104160</name>
</gene>
<proteinExistence type="predicted"/>
<protein>
    <submittedName>
        <fullName evidence="2">Uncharacterized protein</fullName>
    </submittedName>
</protein>
<evidence type="ECO:0000313" key="2">
    <source>
        <dbReference type="EMBL" id="KIJ04485.1"/>
    </source>
</evidence>
<dbReference type="HOGENOM" id="CLU_642660_0_0_1"/>
<feature type="region of interest" description="Disordered" evidence="1">
    <location>
        <begin position="154"/>
        <end position="226"/>
    </location>
</feature>
<reference evidence="3" key="2">
    <citation type="submission" date="2015-01" db="EMBL/GenBank/DDBJ databases">
        <title>Evolutionary Origins and Diversification of the Mycorrhizal Mutualists.</title>
        <authorList>
            <consortium name="DOE Joint Genome Institute"/>
            <consortium name="Mycorrhizal Genomics Consortium"/>
            <person name="Kohler A."/>
            <person name="Kuo A."/>
            <person name="Nagy L.G."/>
            <person name="Floudas D."/>
            <person name="Copeland A."/>
            <person name="Barry K.W."/>
            <person name="Cichocki N."/>
            <person name="Veneault-Fourrey C."/>
            <person name="LaButti K."/>
            <person name="Lindquist E.A."/>
            <person name="Lipzen A."/>
            <person name="Lundell T."/>
            <person name="Morin E."/>
            <person name="Murat C."/>
            <person name="Riley R."/>
            <person name="Ohm R."/>
            <person name="Sun H."/>
            <person name="Tunlid A."/>
            <person name="Henrissat B."/>
            <person name="Grigoriev I.V."/>
            <person name="Hibbett D.S."/>
            <person name="Martin F."/>
        </authorList>
    </citation>
    <scope>NUCLEOTIDE SEQUENCE [LARGE SCALE GENOMIC DNA]</scope>
    <source>
        <strain evidence="3">ATCC 200175</strain>
    </source>
</reference>
<evidence type="ECO:0000256" key="1">
    <source>
        <dbReference type="SAM" id="MobiDB-lite"/>
    </source>
</evidence>
<feature type="compositionally biased region" description="Acidic residues" evidence="1">
    <location>
        <begin position="166"/>
        <end position="177"/>
    </location>
</feature>
<reference evidence="2 3" key="1">
    <citation type="submission" date="2014-06" db="EMBL/GenBank/DDBJ databases">
        <authorList>
            <consortium name="DOE Joint Genome Institute"/>
            <person name="Kuo A."/>
            <person name="Kohler A."/>
            <person name="Nagy L.G."/>
            <person name="Floudas D."/>
            <person name="Copeland A."/>
            <person name="Barry K.W."/>
            <person name="Cichocki N."/>
            <person name="Veneault-Fourrey C."/>
            <person name="LaButti K."/>
            <person name="Lindquist E.A."/>
            <person name="Lipzen A."/>
            <person name="Lundell T."/>
            <person name="Morin E."/>
            <person name="Murat C."/>
            <person name="Sun H."/>
            <person name="Tunlid A."/>
            <person name="Henrissat B."/>
            <person name="Grigoriev I.V."/>
            <person name="Hibbett D.S."/>
            <person name="Martin F."/>
            <person name="Nordberg H.P."/>
            <person name="Cantor M.N."/>
            <person name="Hua S.X."/>
        </authorList>
    </citation>
    <scope>NUCLEOTIDE SEQUENCE [LARGE SCALE GENOMIC DNA]</scope>
    <source>
        <strain evidence="2 3">ATCC 200175</strain>
    </source>
</reference>
<keyword evidence="3" id="KW-1185">Reference proteome</keyword>
<dbReference type="EMBL" id="KN821790">
    <property type="protein sequence ID" value="KIJ04485.1"/>
    <property type="molecule type" value="Genomic_DNA"/>
</dbReference>
<evidence type="ECO:0000313" key="3">
    <source>
        <dbReference type="Proteomes" id="UP000053647"/>
    </source>
</evidence>
<dbReference type="Proteomes" id="UP000053647">
    <property type="component" value="Unassembled WGS sequence"/>
</dbReference>
<feature type="compositionally biased region" description="Low complexity" evidence="1">
    <location>
        <begin position="203"/>
        <end position="215"/>
    </location>
</feature>
<feature type="compositionally biased region" description="Basic and acidic residues" evidence="1">
    <location>
        <begin position="96"/>
        <end position="116"/>
    </location>
</feature>
<name>A0A0C9SSC8_PAXIN</name>
<dbReference type="OrthoDB" id="2692178at2759"/>
<feature type="region of interest" description="Disordered" evidence="1">
    <location>
        <begin position="42"/>
        <end position="139"/>
    </location>
</feature>